<keyword evidence="1" id="KW-0479">Metal-binding</keyword>
<gene>
    <name evidence="3" type="ORF">LX66_2869</name>
</gene>
<accession>A0A562T601</accession>
<dbReference type="Pfam" id="PF00903">
    <property type="entry name" value="Glyoxalase"/>
    <property type="match status" value="1"/>
</dbReference>
<dbReference type="Proteomes" id="UP000316778">
    <property type="component" value="Unassembled WGS sequence"/>
</dbReference>
<dbReference type="PANTHER" id="PTHR43048:SF3">
    <property type="entry name" value="METHYLMALONYL-COA EPIMERASE, MITOCHONDRIAL"/>
    <property type="match status" value="1"/>
</dbReference>
<dbReference type="GO" id="GO:0046491">
    <property type="term" value="P:L-methylmalonyl-CoA metabolic process"/>
    <property type="evidence" value="ECO:0007669"/>
    <property type="project" value="TreeGrafter"/>
</dbReference>
<dbReference type="Gene3D" id="3.10.180.10">
    <property type="entry name" value="2,3-Dihydroxybiphenyl 1,2-Dioxygenase, domain 1"/>
    <property type="match status" value="1"/>
</dbReference>
<dbReference type="GO" id="GO:0046872">
    <property type="term" value="F:metal ion binding"/>
    <property type="evidence" value="ECO:0007669"/>
    <property type="project" value="UniProtKB-KW"/>
</dbReference>
<dbReference type="PANTHER" id="PTHR43048">
    <property type="entry name" value="METHYLMALONYL-COA EPIMERASE"/>
    <property type="match status" value="1"/>
</dbReference>
<dbReference type="RefSeq" id="WP_145714600.1">
    <property type="nucleotide sequence ID" value="NZ_BAAAFY010000001.1"/>
</dbReference>
<dbReference type="InterPro" id="IPR029068">
    <property type="entry name" value="Glyas_Bleomycin-R_OHBP_Dase"/>
</dbReference>
<name>A0A562T601_CHIJA</name>
<reference evidence="3 4" key="1">
    <citation type="journal article" date="2013" name="Stand. Genomic Sci.">
        <title>Genomic Encyclopedia of Type Strains, Phase I: The one thousand microbial genomes (KMG-I) project.</title>
        <authorList>
            <person name="Kyrpides N.C."/>
            <person name="Woyke T."/>
            <person name="Eisen J.A."/>
            <person name="Garrity G."/>
            <person name="Lilburn T.G."/>
            <person name="Beck B.J."/>
            <person name="Whitman W.B."/>
            <person name="Hugenholtz P."/>
            <person name="Klenk H.P."/>
        </authorList>
    </citation>
    <scope>NUCLEOTIDE SEQUENCE [LARGE SCALE GENOMIC DNA]</scope>
    <source>
        <strain evidence="3 4">DSM 13484</strain>
    </source>
</reference>
<evidence type="ECO:0000256" key="1">
    <source>
        <dbReference type="ARBA" id="ARBA00022723"/>
    </source>
</evidence>
<dbReference type="InterPro" id="IPR051785">
    <property type="entry name" value="MMCE/EMCE_epimerase"/>
</dbReference>
<dbReference type="PROSITE" id="PS51819">
    <property type="entry name" value="VOC"/>
    <property type="match status" value="1"/>
</dbReference>
<dbReference type="InterPro" id="IPR004360">
    <property type="entry name" value="Glyas_Fos-R_dOase_dom"/>
</dbReference>
<evidence type="ECO:0000313" key="3">
    <source>
        <dbReference type="EMBL" id="TWI88783.1"/>
    </source>
</evidence>
<sequence>MFKQTKAYSGFSVDDLQKAKAFYQDTLGLEVTEDLPTDDPGMKMLTLHIAGGNNILVYPKPNHTPATFTILNFPVPDIEKAVAELTKRGIRFLQYEGDIATNEKGIASGGGIKIAWFEDPAGNILSVLEEK</sequence>
<dbReference type="OrthoDB" id="9804907at2"/>
<keyword evidence="4" id="KW-1185">Reference proteome</keyword>
<dbReference type="GO" id="GO:0016829">
    <property type="term" value="F:lyase activity"/>
    <property type="evidence" value="ECO:0007669"/>
    <property type="project" value="UniProtKB-KW"/>
</dbReference>
<protein>
    <submittedName>
        <fullName evidence="3">Putative enzyme related to lactoylglutathione lyase</fullName>
    </submittedName>
</protein>
<evidence type="ECO:0000259" key="2">
    <source>
        <dbReference type="PROSITE" id="PS51819"/>
    </source>
</evidence>
<dbReference type="SUPFAM" id="SSF54593">
    <property type="entry name" value="Glyoxalase/Bleomycin resistance protein/Dihydroxybiphenyl dioxygenase"/>
    <property type="match status" value="1"/>
</dbReference>
<comment type="caution">
    <text evidence="3">The sequence shown here is derived from an EMBL/GenBank/DDBJ whole genome shotgun (WGS) entry which is preliminary data.</text>
</comment>
<dbReference type="EMBL" id="VLLG01000003">
    <property type="protein sequence ID" value="TWI88783.1"/>
    <property type="molecule type" value="Genomic_DNA"/>
</dbReference>
<proteinExistence type="predicted"/>
<dbReference type="AlphaFoldDB" id="A0A562T601"/>
<organism evidence="3 4">
    <name type="scientific">Chitinophaga japonensis</name>
    <name type="common">Flexibacter japonensis</name>
    <dbReference type="NCBI Taxonomy" id="104662"/>
    <lineage>
        <taxon>Bacteria</taxon>
        <taxon>Pseudomonadati</taxon>
        <taxon>Bacteroidota</taxon>
        <taxon>Chitinophagia</taxon>
        <taxon>Chitinophagales</taxon>
        <taxon>Chitinophagaceae</taxon>
        <taxon>Chitinophaga</taxon>
    </lineage>
</organism>
<keyword evidence="3" id="KW-0456">Lyase</keyword>
<evidence type="ECO:0000313" key="4">
    <source>
        <dbReference type="Proteomes" id="UP000316778"/>
    </source>
</evidence>
<dbReference type="InterPro" id="IPR037523">
    <property type="entry name" value="VOC_core"/>
</dbReference>
<dbReference type="GO" id="GO:0004493">
    <property type="term" value="F:methylmalonyl-CoA epimerase activity"/>
    <property type="evidence" value="ECO:0007669"/>
    <property type="project" value="TreeGrafter"/>
</dbReference>
<feature type="domain" description="VOC" evidence="2">
    <location>
        <begin position="5"/>
        <end position="130"/>
    </location>
</feature>